<keyword evidence="8" id="KW-1185">Reference proteome</keyword>
<dbReference type="InterPro" id="IPR016130">
    <property type="entry name" value="Tyr_Pase_AS"/>
</dbReference>
<dbReference type="Pfam" id="PF00782">
    <property type="entry name" value="DSPc"/>
    <property type="match status" value="1"/>
</dbReference>
<dbReference type="SUPFAM" id="SSF52821">
    <property type="entry name" value="Rhodanese/Cell cycle control phosphatase"/>
    <property type="match status" value="1"/>
</dbReference>
<dbReference type="GO" id="GO:0017017">
    <property type="term" value="F:MAP kinase tyrosine/serine/threonine phosphatase activity"/>
    <property type="evidence" value="ECO:0007669"/>
    <property type="project" value="InterPro"/>
</dbReference>
<proteinExistence type="inferred from homology"/>
<feature type="domain" description="Tyrosine specific protein phosphatases" evidence="6">
    <location>
        <begin position="304"/>
        <end position="361"/>
    </location>
</feature>
<sequence>MILELPPVMPESGGDVDLLTPSNLSSDILPCRRRLGLRLDFGADDYTCVPKRCKLESMNISLSHVSALNKLNTSNNVNAVYSARTMQPQELASRMNKSRSVLVLDCRPFVSYNIAHIQGAVNVNCSDRFNRRRLQQGKASIVDLVSSKEGKDLYKKRSSKEIVIYDDHSKDVQSLSPESSMYLVLSSLLREGKDAYILKGGIEEFRNKHMDLCDSSIKPQEARPLYSPTTPIIEPQIETATASQILPFLYLGNERDAANLQRLQDLNITYVLNTTSHIPKYFENQGIHYKRIPASDSGCQNLKQYFEEAVAFIDEARQNGANILVHCHAGVSRSATITIAYLLKHSKLSMMDIYRLVKAKRNIISPNFNFMGQLMEYEQALNNGLCERSVIPNVIPEESSV</sequence>
<keyword evidence="4" id="KW-0904">Protein phosphatase</keyword>
<dbReference type="InterPro" id="IPR001763">
    <property type="entry name" value="Rhodanese-like_dom"/>
</dbReference>
<evidence type="ECO:0000256" key="2">
    <source>
        <dbReference type="ARBA" id="ARBA00013064"/>
    </source>
</evidence>
<evidence type="ECO:0000259" key="5">
    <source>
        <dbReference type="PROSITE" id="PS50054"/>
    </source>
</evidence>
<evidence type="ECO:0000256" key="4">
    <source>
        <dbReference type="ARBA" id="ARBA00022912"/>
    </source>
</evidence>
<organism evidence="8 9">
    <name type="scientific">Crassostrea virginica</name>
    <name type="common">Eastern oyster</name>
    <dbReference type="NCBI Taxonomy" id="6565"/>
    <lineage>
        <taxon>Eukaryota</taxon>
        <taxon>Metazoa</taxon>
        <taxon>Spiralia</taxon>
        <taxon>Lophotrochozoa</taxon>
        <taxon>Mollusca</taxon>
        <taxon>Bivalvia</taxon>
        <taxon>Autobranchia</taxon>
        <taxon>Pteriomorphia</taxon>
        <taxon>Ostreida</taxon>
        <taxon>Ostreoidea</taxon>
        <taxon>Ostreidae</taxon>
        <taxon>Crassostrea</taxon>
    </lineage>
</organism>
<dbReference type="CDD" id="cd01446">
    <property type="entry name" value="DSP_MapKP"/>
    <property type="match status" value="1"/>
</dbReference>
<reference evidence="9" key="1">
    <citation type="submission" date="2025-08" db="UniProtKB">
        <authorList>
            <consortium name="RefSeq"/>
        </authorList>
    </citation>
    <scope>IDENTIFICATION</scope>
    <source>
        <tissue evidence="9">Whole sample</tissue>
    </source>
</reference>
<evidence type="ECO:0000256" key="1">
    <source>
        <dbReference type="ARBA" id="ARBA00008601"/>
    </source>
</evidence>
<evidence type="ECO:0000313" key="8">
    <source>
        <dbReference type="Proteomes" id="UP000694844"/>
    </source>
</evidence>
<dbReference type="PROSITE" id="PS50054">
    <property type="entry name" value="TYR_PHOSPHATASE_DUAL"/>
    <property type="match status" value="1"/>
</dbReference>
<evidence type="ECO:0000259" key="6">
    <source>
        <dbReference type="PROSITE" id="PS50056"/>
    </source>
</evidence>
<evidence type="ECO:0000313" key="9">
    <source>
        <dbReference type="RefSeq" id="XP_022332491.1"/>
    </source>
</evidence>
<dbReference type="SMART" id="SM00450">
    <property type="entry name" value="RHOD"/>
    <property type="match status" value="1"/>
</dbReference>
<dbReference type="Gene3D" id="3.90.190.10">
    <property type="entry name" value="Protein tyrosine phosphatase superfamily"/>
    <property type="match status" value="1"/>
</dbReference>
<dbReference type="FunFam" id="3.90.190.10:FF:000028">
    <property type="entry name" value="Dual specificity phosphatase 10"/>
    <property type="match status" value="1"/>
</dbReference>
<dbReference type="GO" id="GO:0033550">
    <property type="term" value="F:MAP kinase tyrosine phosphatase activity"/>
    <property type="evidence" value="ECO:0007669"/>
    <property type="project" value="TreeGrafter"/>
</dbReference>
<dbReference type="Proteomes" id="UP000694844">
    <property type="component" value="Chromosome 4"/>
</dbReference>
<comment type="similarity">
    <text evidence="1">Belongs to the protein-tyrosine phosphatase family. Non-receptor class dual specificity subfamily.</text>
</comment>
<name>A0A8B8DZS5_CRAVI</name>
<dbReference type="GO" id="GO:0043409">
    <property type="term" value="P:negative regulation of MAPK cascade"/>
    <property type="evidence" value="ECO:0007669"/>
    <property type="project" value="TreeGrafter"/>
</dbReference>
<evidence type="ECO:0000256" key="3">
    <source>
        <dbReference type="ARBA" id="ARBA00022801"/>
    </source>
</evidence>
<dbReference type="PROSITE" id="PS50206">
    <property type="entry name" value="RHODANESE_3"/>
    <property type="match status" value="1"/>
</dbReference>
<dbReference type="Gene3D" id="3.40.250.10">
    <property type="entry name" value="Rhodanese-like domain"/>
    <property type="match status" value="1"/>
</dbReference>
<dbReference type="RefSeq" id="XP_022332491.1">
    <property type="nucleotide sequence ID" value="XM_022476783.1"/>
</dbReference>
<dbReference type="InterPro" id="IPR020422">
    <property type="entry name" value="TYR_PHOSPHATASE_DUAL_dom"/>
</dbReference>
<dbReference type="SMART" id="SM00195">
    <property type="entry name" value="DSPc"/>
    <property type="match status" value="1"/>
</dbReference>
<dbReference type="KEGG" id="cvn:111130086"/>
<feature type="domain" description="Rhodanese" evidence="7">
    <location>
        <begin position="97"/>
        <end position="214"/>
    </location>
</feature>
<dbReference type="GeneID" id="111130086"/>
<dbReference type="EC" id="3.1.3.48" evidence="2"/>
<dbReference type="InterPro" id="IPR029021">
    <property type="entry name" value="Prot-tyrosine_phosphatase-like"/>
</dbReference>
<dbReference type="PANTHER" id="PTHR10159">
    <property type="entry name" value="DUAL SPECIFICITY PROTEIN PHOSPHATASE"/>
    <property type="match status" value="1"/>
</dbReference>
<dbReference type="PRINTS" id="PR01908">
    <property type="entry name" value="ADSPHPHTASE"/>
</dbReference>
<dbReference type="PANTHER" id="PTHR10159:SF528">
    <property type="entry name" value="PUCKERED, ISOFORM A"/>
    <property type="match status" value="1"/>
</dbReference>
<dbReference type="AlphaFoldDB" id="A0A8B8DZS5"/>
<dbReference type="InterPro" id="IPR008343">
    <property type="entry name" value="MKP"/>
</dbReference>
<accession>A0A8B8DZS5</accession>
<dbReference type="PROSITE" id="PS50056">
    <property type="entry name" value="TYR_PHOSPHATASE_2"/>
    <property type="match status" value="1"/>
</dbReference>
<gene>
    <name evidence="9" type="primary">LOC111130086</name>
</gene>
<keyword evidence="3" id="KW-0378">Hydrolase</keyword>
<dbReference type="PRINTS" id="PR01764">
    <property type="entry name" value="MAPKPHPHTASE"/>
</dbReference>
<feature type="domain" description="Tyrosine-protein phosphatase" evidence="5">
    <location>
        <begin position="241"/>
        <end position="383"/>
    </location>
</feature>
<dbReference type="GO" id="GO:0008330">
    <property type="term" value="F:protein tyrosine/threonine phosphatase activity"/>
    <property type="evidence" value="ECO:0007669"/>
    <property type="project" value="TreeGrafter"/>
</dbReference>
<dbReference type="PROSITE" id="PS00383">
    <property type="entry name" value="TYR_PHOSPHATASE_1"/>
    <property type="match status" value="1"/>
</dbReference>
<dbReference type="OrthoDB" id="165342at2759"/>
<dbReference type="InterPro" id="IPR000340">
    <property type="entry name" value="Dual-sp_phosphatase_cat-dom"/>
</dbReference>
<evidence type="ECO:0000259" key="7">
    <source>
        <dbReference type="PROSITE" id="PS50206"/>
    </source>
</evidence>
<protein>
    <recommendedName>
        <fullName evidence="2">protein-tyrosine-phosphatase</fullName>
        <ecNumber evidence="2">3.1.3.48</ecNumber>
    </recommendedName>
</protein>
<dbReference type="SUPFAM" id="SSF52799">
    <property type="entry name" value="(Phosphotyrosine protein) phosphatases II"/>
    <property type="match status" value="1"/>
</dbReference>
<dbReference type="GO" id="GO:0005829">
    <property type="term" value="C:cytosol"/>
    <property type="evidence" value="ECO:0007669"/>
    <property type="project" value="TreeGrafter"/>
</dbReference>
<dbReference type="InterPro" id="IPR036873">
    <property type="entry name" value="Rhodanese-like_dom_sf"/>
</dbReference>
<dbReference type="Pfam" id="PF00581">
    <property type="entry name" value="Rhodanese"/>
    <property type="match status" value="1"/>
</dbReference>
<dbReference type="InterPro" id="IPR000387">
    <property type="entry name" value="Tyr_Pase_dom"/>
</dbReference>